<proteinExistence type="predicted"/>
<dbReference type="AlphaFoldDB" id="A0A1Y6CA18"/>
<accession>A0A1Y6CA18</accession>
<evidence type="ECO:0000313" key="1">
    <source>
        <dbReference type="EMBL" id="SMF53546.1"/>
    </source>
</evidence>
<dbReference type="Proteomes" id="UP000192907">
    <property type="component" value="Unassembled WGS sequence"/>
</dbReference>
<dbReference type="RefSeq" id="WP_132321648.1">
    <property type="nucleotide sequence ID" value="NZ_FWZT01000016.1"/>
</dbReference>
<dbReference type="EMBL" id="FWZT01000016">
    <property type="protein sequence ID" value="SMF53546.1"/>
    <property type="molecule type" value="Genomic_DNA"/>
</dbReference>
<organism evidence="1 2">
    <name type="scientific">Pseudobacteriovorax antillogorgiicola</name>
    <dbReference type="NCBI Taxonomy" id="1513793"/>
    <lineage>
        <taxon>Bacteria</taxon>
        <taxon>Pseudomonadati</taxon>
        <taxon>Bdellovibrionota</taxon>
        <taxon>Oligoflexia</taxon>
        <taxon>Oligoflexales</taxon>
        <taxon>Pseudobacteriovoracaceae</taxon>
        <taxon>Pseudobacteriovorax</taxon>
    </lineage>
</organism>
<reference evidence="2" key="1">
    <citation type="submission" date="2017-04" db="EMBL/GenBank/DDBJ databases">
        <authorList>
            <person name="Varghese N."/>
            <person name="Submissions S."/>
        </authorList>
    </citation>
    <scope>NUCLEOTIDE SEQUENCE [LARGE SCALE GENOMIC DNA]</scope>
    <source>
        <strain evidence="2">RKEM611</strain>
    </source>
</reference>
<gene>
    <name evidence="1" type="ORF">SAMN06296036_116138</name>
</gene>
<sequence>MIGFYRLILVISLFLNQGCENTESFSGAASSQPDALLETPEAMAEDEDLVVSEPVMIAGSFLVCRVDQRYAANPELGDEIAQADVSCGARDQNQGPIAIQEGTLASFDVWFNDELFYSLTDIQSSSELEWPFKFSFPTPFSGHYRVVAKIDGFADDQIPMDLEIIKPVLASSTVFLKNAKMGDGLSIGSNPLRCIDLMNLVAGPSKPSVSKNFFVAEGQTLTVLTSEICGVTAASYVELLDGSGERIALQNLTDGDVSYDFGALSEGEYTVQMISAPVTGVNDIDDFYLGSVSINLSAIE</sequence>
<evidence type="ECO:0000313" key="2">
    <source>
        <dbReference type="Proteomes" id="UP000192907"/>
    </source>
</evidence>
<name>A0A1Y6CA18_9BACT</name>
<keyword evidence="2" id="KW-1185">Reference proteome</keyword>
<protein>
    <submittedName>
        <fullName evidence="1">Uncharacterized protein</fullName>
    </submittedName>
</protein>